<sequence>MELGTRWPVAQWHKEVVEMLGYNAARCDLVSHFRAECVDGMVPRELILLRTIFTARRGSHKSNSEVGDASNDEERDSDCDEEPAVYWRTLIIQRCNRLHFDSPAHHAPQPTSDSTVFRYTLDRIRHGSTTTERARLPIPSRSIWPTHSIRVLKHGRKFRNKSILYDNVYDKYRLVQSFEVPSRTTLDLLDVVAIAEADFATMREHSVYTHVCLQYAARMFQALECQSRLGWAPGQRQVETALVKGPAFSRQGMIGNVKFVDRDGKMVVGALPDRMVEDMQRGRKRSFGFLGFGRHEHEGLLSREEAEEFANAVSRDYRLEEEGSEDPIARHEDSGDGGSASASWASGQAGSSFGPK</sequence>
<comment type="caution">
    <text evidence="2">The sequence shown here is derived from an EMBL/GenBank/DDBJ whole genome shotgun (WGS) entry which is preliminary data.</text>
</comment>
<proteinExistence type="predicted"/>
<dbReference type="EMBL" id="JABCKV010000231">
    <property type="protein sequence ID" value="KAG5641941.1"/>
    <property type="molecule type" value="Genomic_DNA"/>
</dbReference>
<evidence type="ECO:0000313" key="3">
    <source>
        <dbReference type="Proteomes" id="UP000775547"/>
    </source>
</evidence>
<reference evidence="2" key="2">
    <citation type="submission" date="2021-10" db="EMBL/GenBank/DDBJ databases">
        <title>Phylogenomics reveals ancestral predisposition of the termite-cultivated fungus Termitomyces towards a domesticated lifestyle.</title>
        <authorList>
            <person name="Auxier B."/>
            <person name="Grum-Grzhimaylo A."/>
            <person name="Cardenas M.E."/>
            <person name="Lodge J.D."/>
            <person name="Laessoe T."/>
            <person name="Pedersen O."/>
            <person name="Smith M.E."/>
            <person name="Kuyper T.W."/>
            <person name="Franco-Molano E.A."/>
            <person name="Baroni T.J."/>
            <person name="Aanen D.K."/>
        </authorList>
    </citation>
    <scope>NUCLEOTIDE SEQUENCE</scope>
    <source>
        <strain evidence="2">AP01</strain>
        <tissue evidence="2">Mycelium</tissue>
    </source>
</reference>
<gene>
    <name evidence="2" type="ORF">DXG03_003930</name>
</gene>
<feature type="compositionally biased region" description="Basic and acidic residues" evidence="1">
    <location>
        <begin position="315"/>
        <end position="334"/>
    </location>
</feature>
<organism evidence="2 3">
    <name type="scientific">Asterophora parasitica</name>
    <dbReference type="NCBI Taxonomy" id="117018"/>
    <lineage>
        <taxon>Eukaryota</taxon>
        <taxon>Fungi</taxon>
        <taxon>Dikarya</taxon>
        <taxon>Basidiomycota</taxon>
        <taxon>Agaricomycotina</taxon>
        <taxon>Agaricomycetes</taxon>
        <taxon>Agaricomycetidae</taxon>
        <taxon>Agaricales</taxon>
        <taxon>Tricholomatineae</taxon>
        <taxon>Lyophyllaceae</taxon>
        <taxon>Asterophora</taxon>
    </lineage>
</organism>
<protein>
    <submittedName>
        <fullName evidence="2">Uncharacterized protein</fullName>
    </submittedName>
</protein>
<reference evidence="2" key="1">
    <citation type="submission" date="2020-07" db="EMBL/GenBank/DDBJ databases">
        <authorList>
            <person name="Nieuwenhuis M."/>
            <person name="Van De Peppel L.J.J."/>
        </authorList>
    </citation>
    <scope>NUCLEOTIDE SEQUENCE</scope>
    <source>
        <strain evidence="2">AP01</strain>
        <tissue evidence="2">Mycelium</tissue>
    </source>
</reference>
<accession>A0A9P7KBM2</accession>
<feature type="region of interest" description="Disordered" evidence="1">
    <location>
        <begin position="315"/>
        <end position="356"/>
    </location>
</feature>
<name>A0A9P7KBM2_9AGAR</name>
<feature type="compositionally biased region" description="Low complexity" evidence="1">
    <location>
        <begin position="339"/>
        <end position="356"/>
    </location>
</feature>
<dbReference type="OrthoDB" id="2966261at2759"/>
<evidence type="ECO:0000256" key="1">
    <source>
        <dbReference type="SAM" id="MobiDB-lite"/>
    </source>
</evidence>
<evidence type="ECO:0000313" key="2">
    <source>
        <dbReference type="EMBL" id="KAG5641941.1"/>
    </source>
</evidence>
<dbReference type="AlphaFoldDB" id="A0A9P7KBM2"/>
<dbReference type="Proteomes" id="UP000775547">
    <property type="component" value="Unassembled WGS sequence"/>
</dbReference>
<keyword evidence="3" id="KW-1185">Reference proteome</keyword>